<dbReference type="AlphaFoldDB" id="A0A6A6BN02"/>
<dbReference type="OrthoDB" id="75807at2759"/>
<protein>
    <recommendedName>
        <fullName evidence="4">FAM192A/Fyv6 N-terminal domain-containing protein</fullName>
    </recommendedName>
</protein>
<feature type="compositionally biased region" description="Low complexity" evidence="3">
    <location>
        <begin position="186"/>
        <end position="196"/>
    </location>
</feature>
<reference evidence="5" key="1">
    <citation type="journal article" date="2020" name="Stud. Mycol.">
        <title>101 Dothideomycetes genomes: a test case for predicting lifestyles and emergence of pathogens.</title>
        <authorList>
            <person name="Haridas S."/>
            <person name="Albert R."/>
            <person name="Binder M."/>
            <person name="Bloem J."/>
            <person name="Labutti K."/>
            <person name="Salamov A."/>
            <person name="Andreopoulos B."/>
            <person name="Baker S."/>
            <person name="Barry K."/>
            <person name="Bills G."/>
            <person name="Bluhm B."/>
            <person name="Cannon C."/>
            <person name="Castanera R."/>
            <person name="Culley D."/>
            <person name="Daum C."/>
            <person name="Ezra D."/>
            <person name="Gonzalez J."/>
            <person name="Henrissat B."/>
            <person name="Kuo A."/>
            <person name="Liang C."/>
            <person name="Lipzen A."/>
            <person name="Lutzoni F."/>
            <person name="Magnuson J."/>
            <person name="Mondo S."/>
            <person name="Nolan M."/>
            <person name="Ohm R."/>
            <person name="Pangilinan J."/>
            <person name="Park H.-J."/>
            <person name="Ramirez L."/>
            <person name="Alfaro M."/>
            <person name="Sun H."/>
            <person name="Tritt A."/>
            <person name="Yoshinaga Y."/>
            <person name="Zwiers L.-H."/>
            <person name="Turgeon B."/>
            <person name="Goodwin S."/>
            <person name="Spatafora J."/>
            <person name="Crous P."/>
            <person name="Grigoriev I."/>
        </authorList>
    </citation>
    <scope>NUCLEOTIDE SEQUENCE</scope>
    <source>
        <strain evidence="5">CBS 121167</strain>
    </source>
</reference>
<evidence type="ECO:0000313" key="5">
    <source>
        <dbReference type="EMBL" id="KAF2145500.1"/>
    </source>
</evidence>
<feature type="domain" description="FAM192A/Fyv6 N-terminal" evidence="4">
    <location>
        <begin position="4"/>
        <end position="108"/>
    </location>
</feature>
<keyword evidence="2" id="KW-0539">Nucleus</keyword>
<dbReference type="EMBL" id="ML995477">
    <property type="protein sequence ID" value="KAF2145500.1"/>
    <property type="molecule type" value="Genomic_DNA"/>
</dbReference>
<comment type="subcellular location">
    <subcellularLocation>
        <location evidence="1">Nucleus</location>
    </subcellularLocation>
</comment>
<evidence type="ECO:0000256" key="1">
    <source>
        <dbReference type="ARBA" id="ARBA00004123"/>
    </source>
</evidence>
<evidence type="ECO:0000256" key="2">
    <source>
        <dbReference type="ARBA" id="ARBA00023242"/>
    </source>
</evidence>
<dbReference type="RefSeq" id="XP_033401212.1">
    <property type="nucleotide sequence ID" value="XM_033539848.1"/>
</dbReference>
<dbReference type="GeneID" id="54297344"/>
<dbReference type="InterPro" id="IPR039845">
    <property type="entry name" value="FAM192A"/>
</dbReference>
<dbReference type="GO" id="GO:0005634">
    <property type="term" value="C:nucleus"/>
    <property type="evidence" value="ECO:0007669"/>
    <property type="project" value="UniProtKB-SubCell"/>
</dbReference>
<dbReference type="PANTHER" id="PTHR13495">
    <property type="entry name" value="NEFA-INTERACTING NUCLEAR PROTEIN NIP30"/>
    <property type="match status" value="1"/>
</dbReference>
<sequence length="245" mass="27506">MSRFVSGGTIDQPVERDDEWLKAQQEIEANRRKKEEESRQENGKSLYEVLQENKAKKQEAFEESIRLKNQFRALDEDEVDFLDSVLESTRAKEDAVKKETSEQLDAFRKHQEEVERAARLTEGNDGSPPDEEEQWASAGRKRKKGKEPFKGLKLRKASSTDKPISPENHGPTKAPDDKKNEELAESSKTSKSDPSSNHQAGKEPPSPKPAMETSTAPAKEEAPPNKPKPSSATLRLTGYSSDEDD</sequence>
<dbReference type="PANTHER" id="PTHR13495:SF0">
    <property type="entry name" value="PSME3-INTERACTING PROTEIN"/>
    <property type="match status" value="1"/>
</dbReference>
<accession>A0A6A6BN02</accession>
<dbReference type="Pfam" id="PF10187">
    <property type="entry name" value="FAM192A_Fyv6_N"/>
    <property type="match status" value="1"/>
</dbReference>
<evidence type="ECO:0000259" key="4">
    <source>
        <dbReference type="Pfam" id="PF10187"/>
    </source>
</evidence>
<evidence type="ECO:0000256" key="3">
    <source>
        <dbReference type="SAM" id="MobiDB-lite"/>
    </source>
</evidence>
<keyword evidence="6" id="KW-1185">Reference proteome</keyword>
<feature type="compositionally biased region" description="Basic and acidic residues" evidence="3">
    <location>
        <begin position="90"/>
        <end position="119"/>
    </location>
</feature>
<feature type="region of interest" description="Disordered" evidence="3">
    <location>
        <begin position="90"/>
        <end position="245"/>
    </location>
</feature>
<name>A0A6A6BN02_9PEZI</name>
<evidence type="ECO:0000313" key="6">
    <source>
        <dbReference type="Proteomes" id="UP000799438"/>
    </source>
</evidence>
<proteinExistence type="predicted"/>
<organism evidence="5 6">
    <name type="scientific">Aplosporella prunicola CBS 121167</name>
    <dbReference type="NCBI Taxonomy" id="1176127"/>
    <lineage>
        <taxon>Eukaryota</taxon>
        <taxon>Fungi</taxon>
        <taxon>Dikarya</taxon>
        <taxon>Ascomycota</taxon>
        <taxon>Pezizomycotina</taxon>
        <taxon>Dothideomycetes</taxon>
        <taxon>Dothideomycetes incertae sedis</taxon>
        <taxon>Botryosphaeriales</taxon>
        <taxon>Aplosporellaceae</taxon>
        <taxon>Aplosporella</taxon>
    </lineage>
</organism>
<dbReference type="Proteomes" id="UP000799438">
    <property type="component" value="Unassembled WGS sequence"/>
</dbReference>
<dbReference type="InterPro" id="IPR019331">
    <property type="entry name" value="FAM192A/Fyv6_N"/>
</dbReference>
<gene>
    <name evidence="5" type="ORF">K452DRAFT_283855</name>
</gene>